<accession>A0A5N6Z5R7</accession>
<feature type="compositionally biased region" description="Basic and acidic residues" evidence="1">
    <location>
        <begin position="75"/>
        <end position="90"/>
    </location>
</feature>
<evidence type="ECO:0000313" key="3">
    <source>
        <dbReference type="Proteomes" id="UP000327118"/>
    </source>
</evidence>
<feature type="compositionally biased region" description="Low complexity" evidence="1">
    <location>
        <begin position="149"/>
        <end position="159"/>
    </location>
</feature>
<dbReference type="EMBL" id="ML739119">
    <property type="protein sequence ID" value="KAE8352748.1"/>
    <property type="molecule type" value="Genomic_DNA"/>
</dbReference>
<gene>
    <name evidence="2" type="ORF">BDV28DRAFT_120357</name>
</gene>
<dbReference type="AlphaFoldDB" id="A0A5N6Z5R7"/>
<protein>
    <submittedName>
        <fullName evidence="2">Uncharacterized protein</fullName>
    </submittedName>
</protein>
<feature type="compositionally biased region" description="Polar residues" evidence="1">
    <location>
        <begin position="62"/>
        <end position="72"/>
    </location>
</feature>
<dbReference type="Proteomes" id="UP000327118">
    <property type="component" value="Unassembled WGS sequence"/>
</dbReference>
<feature type="region of interest" description="Disordered" evidence="1">
    <location>
        <begin position="1"/>
        <end position="111"/>
    </location>
</feature>
<keyword evidence="3" id="KW-1185">Reference proteome</keyword>
<dbReference type="OrthoDB" id="4506787at2759"/>
<reference evidence="3" key="1">
    <citation type="submission" date="2019-04" db="EMBL/GenBank/DDBJ databases">
        <title>Friends and foes A comparative genomics studyof 23 Aspergillus species from section Flavi.</title>
        <authorList>
            <consortium name="DOE Joint Genome Institute"/>
            <person name="Kjaerbolling I."/>
            <person name="Vesth T."/>
            <person name="Frisvad J.C."/>
            <person name="Nybo J.L."/>
            <person name="Theobald S."/>
            <person name="Kildgaard S."/>
            <person name="Isbrandt T."/>
            <person name="Kuo A."/>
            <person name="Sato A."/>
            <person name="Lyhne E.K."/>
            <person name="Kogle M.E."/>
            <person name="Wiebenga A."/>
            <person name="Kun R.S."/>
            <person name="Lubbers R.J."/>
            <person name="Makela M.R."/>
            <person name="Barry K."/>
            <person name="Chovatia M."/>
            <person name="Clum A."/>
            <person name="Daum C."/>
            <person name="Haridas S."/>
            <person name="He G."/>
            <person name="LaButti K."/>
            <person name="Lipzen A."/>
            <person name="Mondo S."/>
            <person name="Riley R."/>
            <person name="Salamov A."/>
            <person name="Simmons B.A."/>
            <person name="Magnuson J.K."/>
            <person name="Henrissat B."/>
            <person name="Mortensen U.H."/>
            <person name="Larsen T.O."/>
            <person name="Devries R.P."/>
            <person name="Grigoriev I.V."/>
            <person name="Machida M."/>
            <person name="Baker S.E."/>
            <person name="Andersen M.R."/>
        </authorList>
    </citation>
    <scope>NUCLEOTIDE SEQUENCE [LARGE SCALE GENOMIC DNA]</scope>
    <source>
        <strain evidence="3">CBS 553.77</strain>
    </source>
</reference>
<evidence type="ECO:0000313" key="2">
    <source>
        <dbReference type="EMBL" id="KAE8352748.1"/>
    </source>
</evidence>
<feature type="compositionally biased region" description="Pro residues" evidence="1">
    <location>
        <begin position="20"/>
        <end position="32"/>
    </location>
</feature>
<proteinExistence type="predicted"/>
<evidence type="ECO:0000256" key="1">
    <source>
        <dbReference type="SAM" id="MobiDB-lite"/>
    </source>
</evidence>
<feature type="compositionally biased region" description="Polar residues" evidence="1">
    <location>
        <begin position="95"/>
        <end position="106"/>
    </location>
</feature>
<name>A0A5N6Z5R7_9EURO</name>
<feature type="region of interest" description="Disordered" evidence="1">
    <location>
        <begin position="145"/>
        <end position="171"/>
    </location>
</feature>
<sequence>MNILSTIFRSCLQPRKPKPQPETPPAVPPKDPAPYTHPHSKQKDLTKRPSIRIVSKEDSTESPKTSTETITPPDTELKHPQPTNEKHHQPEPPATENTPPDSTTPNDLPPWRQTRRKSLIELINLLQTTAATAPKLSQIRLPTPRRRGSMASFASGSSATVTEEEPRNAKKERRMGTVMFPGVRFGTRRWAEESLGGRERRVFC</sequence>
<organism evidence="2 3">
    <name type="scientific">Aspergillus coremiiformis</name>
    <dbReference type="NCBI Taxonomy" id="138285"/>
    <lineage>
        <taxon>Eukaryota</taxon>
        <taxon>Fungi</taxon>
        <taxon>Dikarya</taxon>
        <taxon>Ascomycota</taxon>
        <taxon>Pezizomycotina</taxon>
        <taxon>Eurotiomycetes</taxon>
        <taxon>Eurotiomycetidae</taxon>
        <taxon>Eurotiales</taxon>
        <taxon>Aspergillaceae</taxon>
        <taxon>Aspergillus</taxon>
        <taxon>Aspergillus subgen. Circumdati</taxon>
    </lineage>
</organism>